<dbReference type="EMBL" id="CP000352">
    <property type="protein sequence ID" value="ABF09251.1"/>
    <property type="molecule type" value="Genomic_DNA"/>
</dbReference>
<keyword evidence="2" id="KW-1185">Reference proteome</keyword>
<organism evidence="1 2">
    <name type="scientific">Cupriavidus metallidurans (strain ATCC 43123 / DSM 2839 / NBRC 102507 / CH34)</name>
    <name type="common">Ralstonia metallidurans</name>
    <dbReference type="NCBI Taxonomy" id="266264"/>
    <lineage>
        <taxon>Bacteria</taxon>
        <taxon>Pseudomonadati</taxon>
        <taxon>Pseudomonadota</taxon>
        <taxon>Betaproteobacteria</taxon>
        <taxon>Burkholderiales</taxon>
        <taxon>Burkholderiaceae</taxon>
        <taxon>Cupriavidus</taxon>
    </lineage>
</organism>
<evidence type="ECO:0000313" key="2">
    <source>
        <dbReference type="Proteomes" id="UP000002429"/>
    </source>
</evidence>
<dbReference type="Proteomes" id="UP000002429">
    <property type="component" value="Chromosome"/>
</dbReference>
<dbReference type="AlphaFoldDB" id="Q1LKS5"/>
<dbReference type="STRING" id="266264.Rmet_2374"/>
<sequence length="159" mass="17903">MRAKGGAAFGPPSLNSGYPCQGRLSFGMRVVITDTCVHCDFLALGEQAIVPPPADADPRRSAGVCREAAETFASRRFEYPGRLYLDLAIQTVHGQRARGTSKNTLNFRLIEADHHSRDSHATFIKTMLRQALMEHYRQHQWLASEPIRMVARHFWSAHE</sequence>
<dbReference type="KEGG" id="rme:Rmet_2374"/>
<accession>Q1LKS5</accession>
<reference evidence="2" key="1">
    <citation type="journal article" date="2010" name="PLoS ONE">
        <title>The complete genome sequence of Cupriavidus metallidurans strain CH34, a master survivalist in harsh and anthropogenic environments.</title>
        <authorList>
            <person name="Janssen P.J."/>
            <person name="Van Houdt R."/>
            <person name="Moors H."/>
            <person name="Monsieurs P."/>
            <person name="Morin N."/>
            <person name="Michaux A."/>
            <person name="Benotmane M.A."/>
            <person name="Leys N."/>
            <person name="Vallaeys T."/>
            <person name="Lapidus A."/>
            <person name="Monchy S."/>
            <person name="Medigue C."/>
            <person name="Taghavi S."/>
            <person name="McCorkle S."/>
            <person name="Dunn J."/>
            <person name="van der Lelie D."/>
            <person name="Mergeay M."/>
        </authorList>
    </citation>
    <scope>NUCLEOTIDE SEQUENCE [LARGE SCALE GENOMIC DNA]</scope>
    <source>
        <strain evidence="2">ATCC 43123 / DSM 2839 / NBRC 102507 / CH34</strain>
    </source>
</reference>
<proteinExistence type="predicted"/>
<gene>
    <name evidence="1" type="ordered locus">Rmet_2374</name>
</gene>
<name>Q1LKS5_CUPMC</name>
<dbReference type="HOGENOM" id="CLU_1659313_0_0_4"/>
<evidence type="ECO:0000313" key="1">
    <source>
        <dbReference type="EMBL" id="ABF09251.1"/>
    </source>
</evidence>
<protein>
    <submittedName>
        <fullName evidence="1">Uncharacterized protein</fullName>
    </submittedName>
</protein>